<dbReference type="SUPFAM" id="SSF57716">
    <property type="entry name" value="Glucocorticoid receptor-like (DNA-binding domain)"/>
    <property type="match status" value="1"/>
</dbReference>
<organism evidence="9">
    <name type="scientific">Picea sitchensis</name>
    <name type="common">Sitka spruce</name>
    <name type="synonym">Pinus sitchensis</name>
    <dbReference type="NCBI Taxonomy" id="3332"/>
    <lineage>
        <taxon>Eukaryota</taxon>
        <taxon>Viridiplantae</taxon>
        <taxon>Streptophyta</taxon>
        <taxon>Embryophyta</taxon>
        <taxon>Tracheophyta</taxon>
        <taxon>Spermatophyta</taxon>
        <taxon>Pinopsida</taxon>
        <taxon>Pinidae</taxon>
        <taxon>Conifers I</taxon>
        <taxon>Pinales</taxon>
        <taxon>Pinaceae</taxon>
        <taxon>Picea</taxon>
    </lineage>
</organism>
<evidence type="ECO:0000256" key="6">
    <source>
        <dbReference type="SAM" id="MobiDB-lite"/>
    </source>
</evidence>
<evidence type="ECO:0000256" key="2">
    <source>
        <dbReference type="ARBA" id="ARBA00022723"/>
    </source>
</evidence>
<sequence>MAQESWKNMGEDRGRQPPGGPVLCSNKCGFFGSSATMNMCSKCYRDHFLAQTQASAVKSAVEKSLSLDIDSSKALRFDATGVRNPAEIVGSSSDDGNSVSSEEPPRVSNRCQSCRKRVGLTGFKCRCGYVFCSLHRYSDKHGCSFDYKEAGRQEIEKANPVVKAEKIQKI</sequence>
<evidence type="ECO:0000256" key="3">
    <source>
        <dbReference type="ARBA" id="ARBA00022771"/>
    </source>
</evidence>
<dbReference type="SUPFAM" id="SSF118310">
    <property type="entry name" value="AN1-like Zinc finger"/>
    <property type="match status" value="1"/>
</dbReference>
<dbReference type="InterPro" id="IPR035896">
    <property type="entry name" value="AN1-like_Znf"/>
</dbReference>
<reference evidence="9" key="1">
    <citation type="journal article" date="2008" name="BMC Genomics">
        <title>A conifer genomics resource of 200,000 spruce (Picea spp.) ESTs and 6,464 high-quality, sequence-finished full-length cDNAs for Sitka spruce (Picea sitchensis).</title>
        <authorList>
            <person name="Ralph S.G."/>
            <person name="Chun H.J."/>
            <person name="Kolosova N."/>
            <person name="Cooper D."/>
            <person name="Oddy C."/>
            <person name="Ritland C.E."/>
            <person name="Kirkpatrick R."/>
            <person name="Moore R."/>
            <person name="Barber S."/>
            <person name="Holt R.A."/>
            <person name="Jones S.J."/>
            <person name="Marra M.A."/>
            <person name="Douglas C.J."/>
            <person name="Ritland K."/>
            <person name="Bohlmann J."/>
        </authorList>
    </citation>
    <scope>NUCLEOTIDE SEQUENCE</scope>
    <source>
        <tissue evidence="9">Green portion of the leader tissue</tissue>
    </source>
</reference>
<feature type="region of interest" description="Disordered" evidence="6">
    <location>
        <begin position="86"/>
        <end position="105"/>
    </location>
</feature>
<dbReference type="PROSITE" id="PS51039">
    <property type="entry name" value="ZF_AN1"/>
    <property type="match status" value="1"/>
</dbReference>
<dbReference type="Pfam" id="PF01428">
    <property type="entry name" value="zf-AN1"/>
    <property type="match status" value="1"/>
</dbReference>
<dbReference type="InterPro" id="IPR050652">
    <property type="entry name" value="AN1_A20_ZnFinger"/>
</dbReference>
<dbReference type="GO" id="GO:0003677">
    <property type="term" value="F:DNA binding"/>
    <property type="evidence" value="ECO:0007669"/>
    <property type="project" value="InterPro"/>
</dbReference>
<dbReference type="PANTHER" id="PTHR10634:SF149">
    <property type="entry name" value="AN1-TYPE DOMAIN-CONTAINING PROTEIN-RELATED"/>
    <property type="match status" value="1"/>
</dbReference>
<dbReference type="InterPro" id="IPR002653">
    <property type="entry name" value="Znf_A20"/>
</dbReference>
<accession>A9NK82</accession>
<dbReference type="PROSITE" id="PS51036">
    <property type="entry name" value="ZF_A20"/>
    <property type="match status" value="1"/>
</dbReference>
<feature type="domain" description="A20-type" evidence="7">
    <location>
        <begin position="18"/>
        <end position="52"/>
    </location>
</feature>
<name>A9NK82_PICSI</name>
<dbReference type="FunFam" id="4.10.1110.10:FF:000001">
    <property type="entry name" value="Zinc finger AN1-type containing 6"/>
    <property type="match status" value="1"/>
</dbReference>
<keyword evidence="3 5" id="KW-0863">Zinc-finger</keyword>
<evidence type="ECO:0000256" key="1">
    <source>
        <dbReference type="ARBA" id="ARBA00003732"/>
    </source>
</evidence>
<keyword evidence="2" id="KW-0479">Metal-binding</keyword>
<feature type="domain" description="AN1-type" evidence="8">
    <location>
        <begin position="105"/>
        <end position="151"/>
    </location>
</feature>
<protein>
    <recommendedName>
        <fullName evidence="10">AN1-type domain-containing protein</fullName>
    </recommendedName>
</protein>
<evidence type="ECO:0000256" key="4">
    <source>
        <dbReference type="ARBA" id="ARBA00022833"/>
    </source>
</evidence>
<dbReference type="Pfam" id="PF01754">
    <property type="entry name" value="zf-A20"/>
    <property type="match status" value="1"/>
</dbReference>
<keyword evidence="4" id="KW-0862">Zinc</keyword>
<evidence type="ECO:0000259" key="8">
    <source>
        <dbReference type="PROSITE" id="PS51039"/>
    </source>
</evidence>
<dbReference type="Gene3D" id="4.10.1110.10">
    <property type="entry name" value="AN1-like Zinc finger"/>
    <property type="match status" value="1"/>
</dbReference>
<evidence type="ECO:0008006" key="10">
    <source>
        <dbReference type="Google" id="ProtNLM"/>
    </source>
</evidence>
<evidence type="ECO:0000259" key="7">
    <source>
        <dbReference type="PROSITE" id="PS51036"/>
    </source>
</evidence>
<evidence type="ECO:0000313" key="9">
    <source>
        <dbReference type="EMBL" id="ABK21043.1"/>
    </source>
</evidence>
<dbReference type="SMART" id="SM00259">
    <property type="entry name" value="ZnF_A20"/>
    <property type="match status" value="1"/>
</dbReference>
<dbReference type="SMART" id="SM00154">
    <property type="entry name" value="ZnF_AN1"/>
    <property type="match status" value="1"/>
</dbReference>
<dbReference type="Gene3D" id="1.20.5.4770">
    <property type="match status" value="1"/>
</dbReference>
<proteinExistence type="evidence at transcript level"/>
<dbReference type="EMBL" id="EF081655">
    <property type="protein sequence ID" value="ABK21043.1"/>
    <property type="molecule type" value="mRNA"/>
</dbReference>
<dbReference type="InterPro" id="IPR000058">
    <property type="entry name" value="Znf_AN1"/>
</dbReference>
<dbReference type="GO" id="GO:0008270">
    <property type="term" value="F:zinc ion binding"/>
    <property type="evidence" value="ECO:0007669"/>
    <property type="project" value="UniProtKB-KW"/>
</dbReference>
<dbReference type="AlphaFoldDB" id="A9NK82"/>
<evidence type="ECO:0000256" key="5">
    <source>
        <dbReference type="PROSITE-ProRule" id="PRU00449"/>
    </source>
</evidence>
<dbReference type="PANTHER" id="PTHR10634">
    <property type="entry name" value="AN1-TYPE ZINC FINGER PROTEIN"/>
    <property type="match status" value="1"/>
</dbReference>
<feature type="compositionally biased region" description="Low complexity" evidence="6">
    <location>
        <begin position="89"/>
        <end position="102"/>
    </location>
</feature>
<comment type="function">
    <text evidence="1">May be involved in environmental stress response.</text>
</comment>